<evidence type="ECO:0000313" key="3">
    <source>
        <dbReference type="EMBL" id="NGO78050.1"/>
    </source>
</evidence>
<accession>A0A6G4XMK7</accession>
<feature type="region of interest" description="Disordered" evidence="2">
    <location>
        <begin position="738"/>
        <end position="758"/>
    </location>
</feature>
<gene>
    <name evidence="3" type="ORF">G6045_20635</name>
</gene>
<keyword evidence="1" id="KW-0175">Coiled coil</keyword>
<reference evidence="3 4" key="1">
    <citation type="submission" date="2020-02" db="EMBL/GenBank/DDBJ databases">
        <title>Whole-genome analyses of novel actinobacteria.</title>
        <authorList>
            <person name="Sahin N."/>
            <person name="Tokatli A."/>
        </authorList>
    </citation>
    <scope>NUCLEOTIDE SEQUENCE [LARGE SCALE GENOMIC DNA]</scope>
    <source>
        <strain evidence="3 4">YC504</strain>
    </source>
</reference>
<dbReference type="EMBL" id="JAAKZW010000086">
    <property type="protein sequence ID" value="NGO78050.1"/>
    <property type="molecule type" value="Genomic_DNA"/>
</dbReference>
<evidence type="ECO:0000313" key="4">
    <source>
        <dbReference type="Proteomes" id="UP000481109"/>
    </source>
</evidence>
<feature type="coiled-coil region" evidence="1">
    <location>
        <begin position="74"/>
        <end position="101"/>
    </location>
</feature>
<sequence length="758" mass="81907">MNLEDLRHANFKLLDDAVTDWSKMVSNLEDLEKSATSGLQKAAMKADWQGLNATVSRQFVGKTAGEFGDARKQADSIRNILRDTRDELKDFKRQLNEAIDRAWEKKVSVYGVAGGGFEAMISVHPEPKNAKQTVDAVVQELQGILDKATESDSSAAKVLKAIADQSELGFSDTSYRDRDTAAEAVKKADELAKLAAKDPDDLTKTELNTINAGLAKYRNDPLFAEEFATKLGPKGTLEFYSGAAAAGAGTYDPDRLKAMKELQKNLGITLGTATRSDSASMDKWESSITSLGEKRLGEYEDGPRSFVVMSNLMRFGDYDTDFLTSYGDRLLEFDKQVDTDSHHGTPFWVNNHDQSNLNFWDKNDRGRDPVSGFLQALGHNPEASAQFFQSPGVDGDYVDKESEVSENLKYLTKERHWYADPTFEGDRDVMAGRDSLGHALEAATTGYAYDADPMSAKDPMIPGTGDRRTEATADVMEQVAYLYGTEDAPKMLHDQPEMADSLGKMGAAYIDDLNYSLSGIDNDTRDASSFPAQYGGRADFGNQGAINFLSLLGQNETSHATVTSAQHLYTLSMLDANPPNSDAQLDNARDALTTGAEARGILDQSYSQQVTADANGDTEEANKALERGADWKKVAAGAVIAGGIAAIPVPGSTAAALVFAPVAADTAGEILGTFIGQEIDKGTDGAEEDPTAKAQMTESKFFAAGAGDLDKAYASYVKGDDELADDLDREQWTQGIESAYLGTGAGQGDYRGLPPHKD</sequence>
<keyword evidence="4" id="KW-1185">Reference proteome</keyword>
<name>A0A6G4XMK7_9ACTN</name>
<comment type="caution">
    <text evidence="3">The sequence shown here is derived from an EMBL/GenBank/DDBJ whole genome shotgun (WGS) entry which is preliminary data.</text>
</comment>
<dbReference type="AlphaFoldDB" id="A0A6G4XMK7"/>
<evidence type="ECO:0000256" key="2">
    <source>
        <dbReference type="SAM" id="MobiDB-lite"/>
    </source>
</evidence>
<protein>
    <submittedName>
        <fullName evidence="3">Uncharacterized protein</fullName>
    </submittedName>
</protein>
<proteinExistence type="predicted"/>
<evidence type="ECO:0000256" key="1">
    <source>
        <dbReference type="SAM" id="Coils"/>
    </source>
</evidence>
<dbReference type="RefSeq" id="WP_165333507.1">
    <property type="nucleotide sequence ID" value="NZ_JAAKZW010000086.1"/>
</dbReference>
<dbReference type="Proteomes" id="UP000481109">
    <property type="component" value="Unassembled WGS sequence"/>
</dbReference>
<organism evidence="3 4">
    <name type="scientific">Streptomyces mesophilus</name>
    <dbReference type="NCBI Taxonomy" id="1775132"/>
    <lineage>
        <taxon>Bacteria</taxon>
        <taxon>Bacillati</taxon>
        <taxon>Actinomycetota</taxon>
        <taxon>Actinomycetes</taxon>
        <taxon>Kitasatosporales</taxon>
        <taxon>Streptomycetaceae</taxon>
        <taxon>Streptomyces</taxon>
    </lineage>
</organism>